<feature type="compositionally biased region" description="Acidic residues" evidence="1">
    <location>
        <begin position="318"/>
        <end position="328"/>
    </location>
</feature>
<feature type="region of interest" description="Disordered" evidence="1">
    <location>
        <begin position="301"/>
        <end position="334"/>
    </location>
</feature>
<sequence length="371" mass="43000">MPPSTDYIRDIVMPPLRGSTPQEFIMAKMDKLESRMDAIDRRLEGLRPPQRPDLEPLYGFRNGGGTNWNRQYQRYTQPTYRQPQHQKPNRYLSQPPYQLDRPAHHPSCWDKPHTRAPMSNLIYEASESTYYSNNDWDCDDYEESASDSDGYDEDFDVGYLRQPYHQLHSMMPQRPPYFTRDSYGQTESSNPYSHRRTTHSHGQPWHKERPLLPRSTSCCHPTTQLYQAVARLEQPAAEQQPLFQRPPSCQHPLSGTIDEDKDFRGKGKRGRGGEELYDNHDKATFDDDEFTEMECHFVEMSDDSDLQGDSSQQKCLDSDDDYEDDRGDGDERRSYNLTAAEFQLLKVLVQRFMEDKQFGGVGIMPTSGAGA</sequence>
<reference evidence="2" key="2">
    <citation type="submission" date="2020-08" db="EMBL/GenBank/DDBJ databases">
        <title>Plant Genome Project.</title>
        <authorList>
            <person name="Zhang R.-G."/>
        </authorList>
    </citation>
    <scope>NUCLEOTIDE SEQUENCE</scope>
    <source>
        <strain evidence="2">Huo1</strain>
        <tissue evidence="2">Leaf</tissue>
    </source>
</reference>
<feature type="region of interest" description="Disordered" evidence="1">
    <location>
        <begin position="241"/>
        <end position="280"/>
    </location>
</feature>
<proteinExistence type="predicted"/>
<dbReference type="AlphaFoldDB" id="A0A8X8YJM0"/>
<evidence type="ECO:0000313" key="2">
    <source>
        <dbReference type="EMBL" id="KAG6431827.1"/>
    </source>
</evidence>
<feature type="region of interest" description="Disordered" evidence="1">
    <location>
        <begin position="180"/>
        <end position="212"/>
    </location>
</feature>
<organism evidence="2">
    <name type="scientific">Salvia splendens</name>
    <name type="common">Scarlet sage</name>
    <dbReference type="NCBI Taxonomy" id="180675"/>
    <lineage>
        <taxon>Eukaryota</taxon>
        <taxon>Viridiplantae</taxon>
        <taxon>Streptophyta</taxon>
        <taxon>Embryophyta</taxon>
        <taxon>Tracheophyta</taxon>
        <taxon>Spermatophyta</taxon>
        <taxon>Magnoliopsida</taxon>
        <taxon>eudicotyledons</taxon>
        <taxon>Gunneridae</taxon>
        <taxon>Pentapetalae</taxon>
        <taxon>asterids</taxon>
        <taxon>lamiids</taxon>
        <taxon>Lamiales</taxon>
        <taxon>Lamiaceae</taxon>
        <taxon>Nepetoideae</taxon>
        <taxon>Mentheae</taxon>
        <taxon>Salviinae</taxon>
        <taxon>Salvia</taxon>
        <taxon>Salvia subgen. Calosphace</taxon>
        <taxon>core Calosphace</taxon>
    </lineage>
</organism>
<reference evidence="2" key="1">
    <citation type="submission" date="2018-01" db="EMBL/GenBank/DDBJ databases">
        <authorList>
            <person name="Mao J.F."/>
        </authorList>
    </citation>
    <scope>NUCLEOTIDE SEQUENCE</scope>
    <source>
        <strain evidence="2">Huo1</strain>
        <tissue evidence="2">Leaf</tissue>
    </source>
</reference>
<dbReference type="EMBL" id="PNBA02000003">
    <property type="protein sequence ID" value="KAG6431827.1"/>
    <property type="molecule type" value="Genomic_DNA"/>
</dbReference>
<feature type="region of interest" description="Disordered" evidence="1">
    <location>
        <begin position="46"/>
        <end position="70"/>
    </location>
</feature>
<gene>
    <name evidence="2" type="ORF">SASPL_109912</name>
</gene>
<comment type="caution">
    <text evidence="2">The sequence shown here is derived from an EMBL/GenBank/DDBJ whole genome shotgun (WGS) entry which is preliminary data.</text>
</comment>
<accession>A0A8X8YJM0</accession>
<name>A0A8X8YJM0_SALSN</name>
<evidence type="ECO:0000256" key="1">
    <source>
        <dbReference type="SAM" id="MobiDB-lite"/>
    </source>
</evidence>
<keyword evidence="3" id="KW-1185">Reference proteome</keyword>
<dbReference type="Proteomes" id="UP000298416">
    <property type="component" value="Unassembled WGS sequence"/>
</dbReference>
<feature type="compositionally biased region" description="Polar residues" evidence="1">
    <location>
        <begin position="182"/>
        <end position="192"/>
    </location>
</feature>
<protein>
    <submittedName>
        <fullName evidence="2">Uncharacterized protein</fullName>
    </submittedName>
</protein>
<feature type="compositionally biased region" description="Basic and acidic residues" evidence="1">
    <location>
        <begin position="261"/>
        <end position="280"/>
    </location>
</feature>
<evidence type="ECO:0000313" key="3">
    <source>
        <dbReference type="Proteomes" id="UP000298416"/>
    </source>
</evidence>